<evidence type="ECO:0000313" key="5">
    <source>
        <dbReference type="EMBL" id="KAK4185362.1"/>
    </source>
</evidence>
<feature type="region of interest" description="Disordered" evidence="3">
    <location>
        <begin position="150"/>
        <end position="170"/>
    </location>
</feature>
<dbReference type="GO" id="GO:0016787">
    <property type="term" value="F:hydrolase activity"/>
    <property type="evidence" value="ECO:0007669"/>
    <property type="project" value="UniProtKB-KW"/>
</dbReference>
<proteinExistence type="inferred from homology"/>
<dbReference type="PANTHER" id="PTHR43329">
    <property type="entry name" value="EPOXIDE HYDROLASE"/>
    <property type="match status" value="1"/>
</dbReference>
<evidence type="ECO:0000256" key="2">
    <source>
        <dbReference type="ARBA" id="ARBA00038334"/>
    </source>
</evidence>
<comment type="caution">
    <text evidence="5">The sequence shown here is derived from an EMBL/GenBank/DDBJ whole genome shotgun (WGS) entry which is preliminary data.</text>
</comment>
<accession>A0AAN7AGT0</accession>
<name>A0AAN7AGT0_9PEZI</name>
<evidence type="ECO:0000259" key="4">
    <source>
        <dbReference type="Pfam" id="PF00561"/>
    </source>
</evidence>
<feature type="domain" description="AB hydrolase-1" evidence="4">
    <location>
        <begin position="43"/>
        <end position="155"/>
    </location>
</feature>
<dbReference type="InterPro" id="IPR000073">
    <property type="entry name" value="AB_hydrolase_1"/>
</dbReference>
<keyword evidence="6" id="KW-1185">Reference proteome</keyword>
<keyword evidence="1 5" id="KW-0378">Hydrolase</keyword>
<dbReference type="SUPFAM" id="SSF53474">
    <property type="entry name" value="alpha/beta-Hydrolases"/>
    <property type="match status" value="1"/>
</dbReference>
<dbReference type="InterPro" id="IPR000639">
    <property type="entry name" value="Epox_hydrolase-like"/>
</dbReference>
<gene>
    <name evidence="5" type="ORF">QBC35DRAFT_17344</name>
</gene>
<evidence type="ECO:0000313" key="6">
    <source>
        <dbReference type="Proteomes" id="UP001302126"/>
    </source>
</evidence>
<sequence>MAASTEAFPPLPLPEGITVDYIDCAASCGLKFHVLKAGRPGDPLVLFTHGYPELAYSWRKVLPAVAKADYFCVAPDQRGYGRTTGWAHQSFEETDLSDYLLTNLVRDLVCLVTKLGYEKVHSIVGHDFGAVSSATAALIRPDMFLSTVQMSHPYHPPPSPPSGGTTPNRSDIVAGLAALDPPRKHYKWYNSSAPAAHDWISPPQGLEAFLRGYFHLKSADWEKNEPRPLEKWAAEQLVEMPEYYIMRADQTMATVVEKNMVGEDPAKTEGWLSKEELVLYCAEWNRTGFQGALNWYRAQTTSIQQDPMVARDMWLFAGRRIEVPVVFISGAKDWGNYQQPGALGGYEDDKLVKKGMFRGVKMVEGAGHWVQQEQPEVVAREILEFFKTLQT</sequence>
<dbReference type="Pfam" id="PF00561">
    <property type="entry name" value="Abhydrolase_1"/>
    <property type="match status" value="1"/>
</dbReference>
<dbReference type="InterPro" id="IPR029058">
    <property type="entry name" value="AB_hydrolase_fold"/>
</dbReference>
<comment type="similarity">
    <text evidence="2">Belongs to the AB hydrolase superfamily. Epoxide hydrolase family.</text>
</comment>
<protein>
    <submittedName>
        <fullName evidence="5">Alpha/Beta hydrolase protein</fullName>
    </submittedName>
</protein>
<reference evidence="5" key="2">
    <citation type="submission" date="2023-05" db="EMBL/GenBank/DDBJ databases">
        <authorList>
            <consortium name="Lawrence Berkeley National Laboratory"/>
            <person name="Steindorff A."/>
            <person name="Hensen N."/>
            <person name="Bonometti L."/>
            <person name="Westerberg I."/>
            <person name="Brannstrom I.O."/>
            <person name="Guillou S."/>
            <person name="Cros-Aarteil S."/>
            <person name="Calhoun S."/>
            <person name="Haridas S."/>
            <person name="Kuo A."/>
            <person name="Mondo S."/>
            <person name="Pangilinan J."/>
            <person name="Riley R."/>
            <person name="Labutti K."/>
            <person name="Andreopoulos B."/>
            <person name="Lipzen A."/>
            <person name="Chen C."/>
            <person name="Yanf M."/>
            <person name="Daum C."/>
            <person name="Ng V."/>
            <person name="Clum A."/>
            <person name="Ohm R."/>
            <person name="Martin F."/>
            <person name="Silar P."/>
            <person name="Natvig D."/>
            <person name="Lalanne C."/>
            <person name="Gautier V."/>
            <person name="Ament-Velasquez S.L."/>
            <person name="Kruys A."/>
            <person name="Hutchinson M.I."/>
            <person name="Powell A.J."/>
            <person name="Barry K."/>
            <person name="Miller A.N."/>
            <person name="Grigoriev I.V."/>
            <person name="Debuchy R."/>
            <person name="Gladieux P."/>
            <person name="Thoren M.H."/>
            <person name="Johannesson H."/>
        </authorList>
    </citation>
    <scope>NUCLEOTIDE SEQUENCE</scope>
    <source>
        <strain evidence="5">PSN309</strain>
    </source>
</reference>
<dbReference type="Proteomes" id="UP001302126">
    <property type="component" value="Unassembled WGS sequence"/>
</dbReference>
<organism evidence="5 6">
    <name type="scientific">Podospora australis</name>
    <dbReference type="NCBI Taxonomy" id="1536484"/>
    <lineage>
        <taxon>Eukaryota</taxon>
        <taxon>Fungi</taxon>
        <taxon>Dikarya</taxon>
        <taxon>Ascomycota</taxon>
        <taxon>Pezizomycotina</taxon>
        <taxon>Sordariomycetes</taxon>
        <taxon>Sordariomycetidae</taxon>
        <taxon>Sordariales</taxon>
        <taxon>Podosporaceae</taxon>
        <taxon>Podospora</taxon>
    </lineage>
</organism>
<dbReference type="AlphaFoldDB" id="A0AAN7AGT0"/>
<evidence type="ECO:0000256" key="3">
    <source>
        <dbReference type="SAM" id="MobiDB-lite"/>
    </source>
</evidence>
<dbReference type="EMBL" id="MU864452">
    <property type="protein sequence ID" value="KAK4185362.1"/>
    <property type="molecule type" value="Genomic_DNA"/>
</dbReference>
<reference evidence="5" key="1">
    <citation type="journal article" date="2023" name="Mol. Phylogenet. Evol.">
        <title>Genome-scale phylogeny and comparative genomics of the fungal order Sordariales.</title>
        <authorList>
            <person name="Hensen N."/>
            <person name="Bonometti L."/>
            <person name="Westerberg I."/>
            <person name="Brannstrom I.O."/>
            <person name="Guillou S."/>
            <person name="Cros-Aarteil S."/>
            <person name="Calhoun S."/>
            <person name="Haridas S."/>
            <person name="Kuo A."/>
            <person name="Mondo S."/>
            <person name="Pangilinan J."/>
            <person name="Riley R."/>
            <person name="LaButti K."/>
            <person name="Andreopoulos B."/>
            <person name="Lipzen A."/>
            <person name="Chen C."/>
            <person name="Yan M."/>
            <person name="Daum C."/>
            <person name="Ng V."/>
            <person name="Clum A."/>
            <person name="Steindorff A."/>
            <person name="Ohm R.A."/>
            <person name="Martin F."/>
            <person name="Silar P."/>
            <person name="Natvig D.O."/>
            <person name="Lalanne C."/>
            <person name="Gautier V."/>
            <person name="Ament-Velasquez S.L."/>
            <person name="Kruys A."/>
            <person name="Hutchinson M.I."/>
            <person name="Powell A.J."/>
            <person name="Barry K."/>
            <person name="Miller A.N."/>
            <person name="Grigoriev I.V."/>
            <person name="Debuchy R."/>
            <person name="Gladieux P."/>
            <person name="Hiltunen Thoren M."/>
            <person name="Johannesson H."/>
        </authorList>
    </citation>
    <scope>NUCLEOTIDE SEQUENCE</scope>
    <source>
        <strain evidence="5">PSN309</strain>
    </source>
</reference>
<dbReference type="PRINTS" id="PR00412">
    <property type="entry name" value="EPOXHYDRLASE"/>
</dbReference>
<dbReference type="Gene3D" id="3.40.50.1820">
    <property type="entry name" value="alpha/beta hydrolase"/>
    <property type="match status" value="1"/>
</dbReference>
<evidence type="ECO:0000256" key="1">
    <source>
        <dbReference type="ARBA" id="ARBA00022801"/>
    </source>
</evidence>